<evidence type="ECO:0000313" key="2">
    <source>
        <dbReference type="EMBL" id="TXJ21303.1"/>
    </source>
</evidence>
<dbReference type="PROSITE" id="PS50943">
    <property type="entry name" value="HTH_CROC1"/>
    <property type="match status" value="1"/>
</dbReference>
<feature type="domain" description="HTH cro/C1-type" evidence="1">
    <location>
        <begin position="46"/>
        <end position="102"/>
    </location>
</feature>
<dbReference type="Pfam" id="PF13443">
    <property type="entry name" value="HTH_26"/>
    <property type="match status" value="1"/>
</dbReference>
<dbReference type="EMBL" id="SAXU01000001">
    <property type="protein sequence ID" value="TXJ21303.1"/>
    <property type="molecule type" value="Genomic_DNA"/>
</dbReference>
<dbReference type="InterPro" id="IPR010982">
    <property type="entry name" value="Lambda_DNA-bd_dom_sf"/>
</dbReference>
<name>A0A5C8DZV5_9SPIR</name>
<gene>
    <name evidence="3" type="ORF">EPJ69_08545</name>
    <name evidence="2" type="ORF">EPJ79_09325</name>
</gene>
<dbReference type="SMART" id="SM00530">
    <property type="entry name" value="HTH_XRE"/>
    <property type="match status" value="1"/>
</dbReference>
<dbReference type="InterPro" id="IPR001387">
    <property type="entry name" value="Cro/C1-type_HTH"/>
</dbReference>
<dbReference type="Gene3D" id="1.10.260.40">
    <property type="entry name" value="lambda repressor-like DNA-binding domains"/>
    <property type="match status" value="1"/>
</dbReference>
<sequence>MKSVNKLNENKKTNPIGSNFIEYLAEEGILEECLALSSKELIVYQLRNIMKEEAITKQELANRMHTSRAAINRLLDENNQSVTLDTLEKAAKFLNKKLIIKFV</sequence>
<protein>
    <submittedName>
        <fullName evidence="3">Helix-turn-helix domain-containing protein</fullName>
    </submittedName>
</protein>
<evidence type="ECO:0000313" key="5">
    <source>
        <dbReference type="Proteomes" id="UP000324707"/>
    </source>
</evidence>
<reference evidence="4 5" key="1">
    <citation type="journal article" date="1992" name="Lakartidningen">
        <title>[Penicillin V and not amoxicillin is the first choice preparation in acute otitis].</title>
        <authorList>
            <person name="Kamme C."/>
            <person name="Lundgren K."/>
            <person name="Prellner K."/>
        </authorList>
    </citation>
    <scope>NUCLEOTIDE SEQUENCE [LARGE SCALE GENOMIC DNA]</scope>
    <source>
        <strain evidence="2 4">513A</strain>
        <strain evidence="3 5">PC5538III-lc</strain>
    </source>
</reference>
<dbReference type="GO" id="GO:0003677">
    <property type="term" value="F:DNA binding"/>
    <property type="evidence" value="ECO:0007669"/>
    <property type="project" value="InterPro"/>
</dbReference>
<organism evidence="3 5">
    <name type="scientific">Brachyspira aalborgi</name>
    <dbReference type="NCBI Taxonomy" id="29522"/>
    <lineage>
        <taxon>Bacteria</taxon>
        <taxon>Pseudomonadati</taxon>
        <taxon>Spirochaetota</taxon>
        <taxon>Spirochaetia</taxon>
        <taxon>Brachyspirales</taxon>
        <taxon>Brachyspiraceae</taxon>
        <taxon>Brachyspira</taxon>
    </lineage>
</organism>
<dbReference type="Proteomes" id="UP000324707">
    <property type="component" value="Unassembled WGS sequence"/>
</dbReference>
<accession>A0A5C8DZV5</accession>
<reference evidence="3" key="2">
    <citation type="submission" date="2019-01" db="EMBL/GenBank/DDBJ databases">
        <authorList>
            <person name="Thorell K."/>
        </authorList>
    </citation>
    <scope>NUCLEOTIDE SEQUENCE</scope>
    <source>
        <strain evidence="2">513A</strain>
        <strain evidence="3">PC5538III-lc</strain>
    </source>
</reference>
<comment type="caution">
    <text evidence="3">The sequence shown here is derived from an EMBL/GenBank/DDBJ whole genome shotgun (WGS) entry which is preliminary data.</text>
</comment>
<dbReference type="AlphaFoldDB" id="A0A5C8DZV5"/>
<proteinExistence type="predicted"/>
<dbReference type="Proteomes" id="UP000324638">
    <property type="component" value="Unassembled WGS sequence"/>
</dbReference>
<evidence type="ECO:0000313" key="3">
    <source>
        <dbReference type="EMBL" id="TXJ30875.1"/>
    </source>
</evidence>
<dbReference type="EMBL" id="SAXX01000022">
    <property type="protein sequence ID" value="TXJ30875.1"/>
    <property type="molecule type" value="Genomic_DNA"/>
</dbReference>
<dbReference type="SUPFAM" id="SSF47413">
    <property type="entry name" value="lambda repressor-like DNA-binding domains"/>
    <property type="match status" value="1"/>
</dbReference>
<evidence type="ECO:0000313" key="4">
    <source>
        <dbReference type="Proteomes" id="UP000324638"/>
    </source>
</evidence>
<dbReference type="RefSeq" id="WP_147545256.1">
    <property type="nucleotide sequence ID" value="NZ_CAUDFA010000058.1"/>
</dbReference>
<dbReference type="CDD" id="cd00093">
    <property type="entry name" value="HTH_XRE"/>
    <property type="match status" value="1"/>
</dbReference>
<evidence type="ECO:0000259" key="1">
    <source>
        <dbReference type="PROSITE" id="PS50943"/>
    </source>
</evidence>